<protein>
    <submittedName>
        <fullName evidence="5">DNA-binding GntR family transcriptional regulator</fullName>
    </submittedName>
</protein>
<sequence>MSQFHDTAKARFGGWSTSAKLPPGVRDPSVKAADYAYQYLKELIVTLQIAPQTIITETEVAAATGVSRTPVREAFFRLQAEKLLDLLPRRGASVPAISLRNIQEQAQTRLVLEGYGIEQICENKIPVADELTRLVNEQTGVLESDPDKIVEMVLIDKEFHWTLVKAMGNTEFAQLYNSLHDRQVRIGIAMFGAVSRRPCDAVNEHARIAEALADFDREEALRRLEYHLIGSLKQISGIFTN</sequence>
<feature type="domain" description="HTH gntR-type" evidence="4">
    <location>
        <begin position="30"/>
        <end position="97"/>
    </location>
</feature>
<dbReference type="GO" id="GO:0003700">
    <property type="term" value="F:DNA-binding transcription factor activity"/>
    <property type="evidence" value="ECO:0007669"/>
    <property type="project" value="InterPro"/>
</dbReference>
<proteinExistence type="predicted"/>
<evidence type="ECO:0000256" key="3">
    <source>
        <dbReference type="ARBA" id="ARBA00023163"/>
    </source>
</evidence>
<dbReference type="Pfam" id="PF00392">
    <property type="entry name" value="GntR"/>
    <property type="match status" value="1"/>
</dbReference>
<dbReference type="InterPro" id="IPR036388">
    <property type="entry name" value="WH-like_DNA-bd_sf"/>
</dbReference>
<dbReference type="Proteomes" id="UP000253509">
    <property type="component" value="Unassembled WGS sequence"/>
</dbReference>
<dbReference type="SMART" id="SM00345">
    <property type="entry name" value="HTH_GNTR"/>
    <property type="match status" value="1"/>
</dbReference>
<dbReference type="AlphaFoldDB" id="A0A366IN02"/>
<dbReference type="SUPFAM" id="SSF48008">
    <property type="entry name" value="GntR ligand-binding domain-like"/>
    <property type="match status" value="1"/>
</dbReference>
<dbReference type="RefSeq" id="WP_113903235.1">
    <property type="nucleotide sequence ID" value="NZ_QNSB01000003.1"/>
</dbReference>
<dbReference type="InterPro" id="IPR000524">
    <property type="entry name" value="Tscrpt_reg_HTH_GntR"/>
</dbReference>
<organism evidence="5 6">
    <name type="scientific">Brevibacterium celere</name>
    <dbReference type="NCBI Taxonomy" id="225845"/>
    <lineage>
        <taxon>Bacteria</taxon>
        <taxon>Bacillati</taxon>
        <taxon>Actinomycetota</taxon>
        <taxon>Actinomycetes</taxon>
        <taxon>Micrococcales</taxon>
        <taxon>Brevibacteriaceae</taxon>
        <taxon>Brevibacterium</taxon>
    </lineage>
</organism>
<dbReference type="PROSITE" id="PS50949">
    <property type="entry name" value="HTH_GNTR"/>
    <property type="match status" value="1"/>
</dbReference>
<dbReference type="PANTHER" id="PTHR43537:SF24">
    <property type="entry name" value="GLUCONATE OPERON TRANSCRIPTIONAL REPRESSOR"/>
    <property type="match status" value="1"/>
</dbReference>
<keyword evidence="2 5" id="KW-0238">DNA-binding</keyword>
<evidence type="ECO:0000313" key="6">
    <source>
        <dbReference type="Proteomes" id="UP000253509"/>
    </source>
</evidence>
<dbReference type="GO" id="GO:0003677">
    <property type="term" value="F:DNA binding"/>
    <property type="evidence" value="ECO:0007669"/>
    <property type="project" value="UniProtKB-KW"/>
</dbReference>
<evidence type="ECO:0000256" key="2">
    <source>
        <dbReference type="ARBA" id="ARBA00023125"/>
    </source>
</evidence>
<dbReference type="PANTHER" id="PTHR43537">
    <property type="entry name" value="TRANSCRIPTIONAL REGULATOR, GNTR FAMILY"/>
    <property type="match status" value="1"/>
</dbReference>
<accession>A0A366IN02</accession>
<gene>
    <name evidence="5" type="ORF">DFO65_10320</name>
</gene>
<evidence type="ECO:0000313" key="5">
    <source>
        <dbReference type="EMBL" id="RBP72729.1"/>
    </source>
</evidence>
<dbReference type="InterPro" id="IPR011711">
    <property type="entry name" value="GntR_C"/>
</dbReference>
<comment type="caution">
    <text evidence="5">The sequence shown here is derived from an EMBL/GenBank/DDBJ whole genome shotgun (WGS) entry which is preliminary data.</text>
</comment>
<dbReference type="InterPro" id="IPR036390">
    <property type="entry name" value="WH_DNA-bd_sf"/>
</dbReference>
<evidence type="ECO:0000259" key="4">
    <source>
        <dbReference type="PROSITE" id="PS50949"/>
    </source>
</evidence>
<keyword evidence="1" id="KW-0805">Transcription regulation</keyword>
<name>A0A366IN02_9MICO</name>
<evidence type="ECO:0000256" key="1">
    <source>
        <dbReference type="ARBA" id="ARBA00023015"/>
    </source>
</evidence>
<keyword evidence="6" id="KW-1185">Reference proteome</keyword>
<dbReference type="EMBL" id="QNSB01000003">
    <property type="protein sequence ID" value="RBP72729.1"/>
    <property type="molecule type" value="Genomic_DNA"/>
</dbReference>
<keyword evidence="3" id="KW-0804">Transcription</keyword>
<dbReference type="Gene3D" id="1.10.10.10">
    <property type="entry name" value="Winged helix-like DNA-binding domain superfamily/Winged helix DNA-binding domain"/>
    <property type="match status" value="1"/>
</dbReference>
<dbReference type="Pfam" id="PF07729">
    <property type="entry name" value="FCD"/>
    <property type="match status" value="1"/>
</dbReference>
<dbReference type="InterPro" id="IPR008920">
    <property type="entry name" value="TF_FadR/GntR_C"/>
</dbReference>
<dbReference type="SUPFAM" id="SSF46785">
    <property type="entry name" value="Winged helix' DNA-binding domain"/>
    <property type="match status" value="1"/>
</dbReference>
<reference evidence="5 6" key="1">
    <citation type="submission" date="2018-06" db="EMBL/GenBank/DDBJ databases">
        <title>Freshwater and sediment microbial communities from various areas in North America, analyzing microbe dynamics in response to fracking.</title>
        <authorList>
            <person name="Lamendella R."/>
        </authorList>
    </citation>
    <scope>NUCLEOTIDE SEQUENCE [LARGE SCALE GENOMIC DNA]</scope>
    <source>
        <strain evidence="5 6">3b_TX</strain>
    </source>
</reference>
<dbReference type="Gene3D" id="1.20.120.530">
    <property type="entry name" value="GntR ligand-binding domain-like"/>
    <property type="match status" value="1"/>
</dbReference>
<dbReference type="SMART" id="SM00895">
    <property type="entry name" value="FCD"/>
    <property type="match status" value="1"/>
</dbReference>